<dbReference type="GO" id="GO:0005886">
    <property type="term" value="C:plasma membrane"/>
    <property type="evidence" value="ECO:0007669"/>
    <property type="project" value="UniProtKB-SubCell"/>
</dbReference>
<dbReference type="PANTHER" id="PTHR43077:SF10">
    <property type="entry name" value="TRANSPORT PERMEASE PROTEIN"/>
    <property type="match status" value="1"/>
</dbReference>
<keyword evidence="4" id="KW-1003">Cell membrane</keyword>
<dbReference type="PANTHER" id="PTHR43077">
    <property type="entry name" value="TRANSPORT PERMEASE YVFS-RELATED"/>
    <property type="match status" value="1"/>
</dbReference>
<comment type="subunit">
    <text evidence="9">Homodimer. Interacts with EssB.</text>
</comment>
<evidence type="ECO:0000256" key="4">
    <source>
        <dbReference type="ARBA" id="ARBA00022475"/>
    </source>
</evidence>
<comment type="similarity">
    <text evidence="2">Belongs to the EsaA family.</text>
</comment>
<feature type="transmembrane region" description="Helical" evidence="12">
    <location>
        <begin position="1046"/>
        <end position="1067"/>
    </location>
</feature>
<feature type="region of interest" description="Disordered" evidence="11">
    <location>
        <begin position="263"/>
        <end position="284"/>
    </location>
</feature>
<evidence type="ECO:0000256" key="1">
    <source>
        <dbReference type="ARBA" id="ARBA00004651"/>
    </source>
</evidence>
<dbReference type="InterPro" id="IPR023838">
    <property type="entry name" value="T7SS_EsaA"/>
</dbReference>
<reference evidence="13 14" key="1">
    <citation type="journal article" date="2016" name="Eur. J. Clin. Microbiol. Infect. Dis.">
        <title>Whole genome sequencing as a tool for phylogenetic analysis of clinical strains of Mitis group streptococci.</title>
        <authorList>
            <person name="Rasmussen L.H."/>
            <person name="Dargis R."/>
            <person name="Hojholt K."/>
            <person name="Christensen J.J."/>
            <person name="Skovgaard O."/>
            <person name="Justesen U.S."/>
            <person name="Rosenvinge F.S."/>
            <person name="Moser C."/>
            <person name="Lukjancenko O."/>
            <person name="Rasmussen S."/>
            <person name="Nielsen X.C."/>
        </authorList>
    </citation>
    <scope>NUCLEOTIDE SEQUENCE [LARGE SCALE GENOMIC DNA]</scope>
    <source>
        <strain evidence="13 14">Y_5914_11</strain>
    </source>
</reference>
<feature type="compositionally biased region" description="Low complexity" evidence="11">
    <location>
        <begin position="569"/>
        <end position="605"/>
    </location>
</feature>
<dbReference type="RefSeq" id="WP_084972341.1">
    <property type="nucleotide sequence ID" value="NZ_NCUW01000030.1"/>
</dbReference>
<proteinExistence type="inferred from homology"/>
<feature type="compositionally biased region" description="Basic and acidic residues" evidence="11">
    <location>
        <begin position="264"/>
        <end position="284"/>
    </location>
</feature>
<dbReference type="InterPro" id="IPR051328">
    <property type="entry name" value="T7SS_ABC-Transporter"/>
</dbReference>
<keyword evidence="5 12" id="KW-0812">Transmembrane</keyword>
<evidence type="ECO:0000256" key="3">
    <source>
        <dbReference type="ARBA" id="ARBA00020819"/>
    </source>
</evidence>
<protein>
    <recommendedName>
        <fullName evidence="3">Type VII secretion system accessory factor EsaA</fullName>
    </recommendedName>
</protein>
<feature type="transmembrane region" description="Helical" evidence="12">
    <location>
        <begin position="12"/>
        <end position="32"/>
    </location>
</feature>
<dbReference type="EMBL" id="NCUW01000030">
    <property type="protein sequence ID" value="ORO75840.1"/>
    <property type="molecule type" value="Genomic_DNA"/>
</dbReference>
<evidence type="ECO:0000256" key="5">
    <source>
        <dbReference type="ARBA" id="ARBA00022692"/>
    </source>
</evidence>
<comment type="caution">
    <text evidence="13">The sequence shown here is derived from an EMBL/GenBank/DDBJ whole genome shotgun (WGS) entry which is preliminary data.</text>
</comment>
<feature type="transmembrane region" description="Helical" evidence="12">
    <location>
        <begin position="971"/>
        <end position="994"/>
    </location>
</feature>
<evidence type="ECO:0000256" key="10">
    <source>
        <dbReference type="SAM" id="Coils"/>
    </source>
</evidence>
<feature type="transmembrane region" description="Helical" evidence="12">
    <location>
        <begin position="1074"/>
        <end position="1098"/>
    </location>
</feature>
<evidence type="ECO:0000313" key="14">
    <source>
        <dbReference type="Proteomes" id="UP000194008"/>
    </source>
</evidence>
<dbReference type="Gene3D" id="3.40.1710.10">
    <property type="entry name" value="abc type-2 transporter like domain"/>
    <property type="match status" value="1"/>
</dbReference>
<feature type="transmembrane region" description="Helical" evidence="12">
    <location>
        <begin position="1118"/>
        <end position="1148"/>
    </location>
</feature>
<dbReference type="AlphaFoldDB" id="A0A1X1IRU7"/>
<gene>
    <name evidence="13" type="ORF">B7709_07830</name>
</gene>
<keyword evidence="6 12" id="KW-1133">Transmembrane helix</keyword>
<keyword evidence="7" id="KW-0843">Virulence</keyword>
<evidence type="ECO:0000256" key="12">
    <source>
        <dbReference type="SAM" id="Phobius"/>
    </source>
</evidence>
<evidence type="ECO:0000313" key="13">
    <source>
        <dbReference type="EMBL" id="ORO75840.1"/>
    </source>
</evidence>
<accession>A0A1X1IRU7</accession>
<sequence>MNSPHKEKRYLKILTAVACVSLLSGSLVYFALKDQSLHYSSEIKQTAKVQYALVNEDKGARFENTDYNLGSDFVTLINQDTENNWETTNRSVAEAGLKSGQFDAVITLPSDFSEKLLSLESVSPEKATVSYQIREGQNEQANQAVHSQVNTVLQGFNQRVVRMYFSSIIRNLSDAQTNVNQMAATELSQNTFIISNIQAPFSTLPDSFRSTQSIANSLKTDNELFKTQQEAFVKSVASSMEANNNSLDASGKALESTTNSVNEFSKEANTRLEKSTDQYKEQSEKDKAALEKQWTDDQKHYSDLYNALYTVGNAKLKELQSSDTATGSFMADFKAKAGEYKTAQSKVKGNLEAQITSLEKEVAELRALRETIAETYYGSKDLSVQTATDKDIRSAILNLMTKPENRSKLPKQYIEAIASRLPMISSGDLSALIAKLEQDKLISSDEATTYRNELKIVSNYSSELGGSLGQNTTFKYLSSAATVTSPATYPIHQTIEFDPSTGSQTVQLNIDDAKMGNLELEGVTKDSIEASIRQQLKDTGYHVTAAVSGNTIQVTFVNERTASTTPVASSDSGGSSTSNEDASDATTSTNSTSTSESTAATPTTSPEISQPSYATLPKKVSVTISGQIKWNLSDDVKKNSYNQVGYSWTDGSSVQASAQLSVFNGKYDTLAEDLPTILKNFQNLDLAAQQIVTLFASPGASLDINQFAGTLSSGTLVQKASPDSVYSLYNNLTDDERASEISDVLVTKYRLAGDNLYKQVDQQLKGVTDILGEKENPKEGTLRQVYQSLPDSDLLVKQASALNTWYGEMQKVLDEAHNQWKDSEKLAYESVVNDQNPQPEKMNTSKLEEEVKSLLSQYDSLRDSSKKTAQATADGAAQVRDISPQIQQLNETTESIQKSADGVLSSLNQSVKETSGTVEKNTSYAEQFGKVLANAKSGGADNKQVFNFLSDPITTKVTEGKTQAASHISIIPYYMTLLLSVISFVIAMTIGRFVKDRQEREETDLLTTKKWDLKLQSFLPTIITATVGSILFSGVTIGVATAANGFLWFIYCFMLMASLILVLSYGLKKAPYPTYIVSSSLLGFYLLLTPILGVATQSGSFLNFLYRLSPLQNIENGFSYLLVGGSLGIVTILLLLLFVGIGVGLNLFTRKK</sequence>
<organism evidence="13 14">
    <name type="scientific">Streptococcus oralis subsp. dentisani</name>
    <dbReference type="NCBI Taxonomy" id="1458253"/>
    <lineage>
        <taxon>Bacteria</taxon>
        <taxon>Bacillati</taxon>
        <taxon>Bacillota</taxon>
        <taxon>Bacilli</taxon>
        <taxon>Lactobacillales</taxon>
        <taxon>Streptococcaceae</taxon>
        <taxon>Streptococcus</taxon>
    </lineage>
</organism>
<keyword evidence="8 12" id="KW-0472">Membrane</keyword>
<evidence type="ECO:0000256" key="7">
    <source>
        <dbReference type="ARBA" id="ARBA00023026"/>
    </source>
</evidence>
<keyword evidence="10" id="KW-0175">Coiled coil</keyword>
<evidence type="ECO:0000256" key="9">
    <source>
        <dbReference type="ARBA" id="ARBA00046722"/>
    </source>
</evidence>
<evidence type="ECO:0000256" key="11">
    <source>
        <dbReference type="SAM" id="MobiDB-lite"/>
    </source>
</evidence>
<name>A0A1X1IRU7_STROR</name>
<dbReference type="Proteomes" id="UP000194008">
    <property type="component" value="Unassembled WGS sequence"/>
</dbReference>
<dbReference type="NCBIfam" id="TIGR03929">
    <property type="entry name" value="T7_esaA_Nterm"/>
    <property type="match status" value="1"/>
</dbReference>
<evidence type="ECO:0000256" key="6">
    <source>
        <dbReference type="ARBA" id="ARBA00022989"/>
    </source>
</evidence>
<feature type="region of interest" description="Disordered" evidence="11">
    <location>
        <begin position="561"/>
        <end position="612"/>
    </location>
</feature>
<feature type="transmembrane region" description="Helical" evidence="12">
    <location>
        <begin position="1015"/>
        <end position="1040"/>
    </location>
</feature>
<evidence type="ECO:0000256" key="8">
    <source>
        <dbReference type="ARBA" id="ARBA00023136"/>
    </source>
</evidence>
<feature type="coiled-coil region" evidence="10">
    <location>
        <begin position="348"/>
        <end position="375"/>
    </location>
</feature>
<evidence type="ECO:0000256" key="2">
    <source>
        <dbReference type="ARBA" id="ARBA00008338"/>
    </source>
</evidence>
<comment type="subcellular location">
    <subcellularLocation>
        <location evidence="1">Cell membrane</location>
        <topology evidence="1">Multi-pass membrane protein</topology>
    </subcellularLocation>
</comment>